<dbReference type="STRING" id="408074.SAMN05660909_02986"/>
<keyword evidence="4" id="KW-0812">Transmembrane</keyword>
<evidence type="ECO:0000256" key="1">
    <source>
        <dbReference type="ARBA" id="ARBA00023015"/>
    </source>
</evidence>
<dbReference type="SMART" id="SM00342">
    <property type="entry name" value="HTH_ARAC"/>
    <property type="match status" value="1"/>
</dbReference>
<evidence type="ECO:0000256" key="4">
    <source>
        <dbReference type="SAM" id="Phobius"/>
    </source>
</evidence>
<dbReference type="Pfam" id="PF12833">
    <property type="entry name" value="HTH_18"/>
    <property type="match status" value="1"/>
</dbReference>
<dbReference type="InterPro" id="IPR009057">
    <property type="entry name" value="Homeodomain-like_sf"/>
</dbReference>
<evidence type="ECO:0000256" key="2">
    <source>
        <dbReference type="ARBA" id="ARBA00023125"/>
    </source>
</evidence>
<feature type="transmembrane region" description="Helical" evidence="4">
    <location>
        <begin position="214"/>
        <end position="230"/>
    </location>
</feature>
<dbReference type="Proteomes" id="UP000199656">
    <property type="component" value="Unassembled WGS sequence"/>
</dbReference>
<feature type="transmembrane region" description="Helical" evidence="4">
    <location>
        <begin position="139"/>
        <end position="161"/>
    </location>
</feature>
<keyword evidence="4" id="KW-0472">Membrane</keyword>
<dbReference type="InterPro" id="IPR018060">
    <property type="entry name" value="HTH_AraC"/>
</dbReference>
<feature type="transmembrane region" description="Helical" evidence="4">
    <location>
        <begin position="182"/>
        <end position="202"/>
    </location>
</feature>
<organism evidence="6 7">
    <name type="scientific">Chitinophaga terrae</name>
    <name type="common">ex Kim and Jung 2007</name>
    <dbReference type="NCBI Taxonomy" id="408074"/>
    <lineage>
        <taxon>Bacteria</taxon>
        <taxon>Pseudomonadati</taxon>
        <taxon>Bacteroidota</taxon>
        <taxon>Chitinophagia</taxon>
        <taxon>Chitinophagales</taxon>
        <taxon>Chitinophagaceae</taxon>
        <taxon>Chitinophaga</taxon>
    </lineage>
</organism>
<dbReference type="GO" id="GO:0043565">
    <property type="term" value="F:sequence-specific DNA binding"/>
    <property type="evidence" value="ECO:0007669"/>
    <property type="project" value="InterPro"/>
</dbReference>
<dbReference type="InterPro" id="IPR018062">
    <property type="entry name" value="HTH_AraC-typ_CS"/>
</dbReference>
<accession>A0A1H4D620</accession>
<evidence type="ECO:0000259" key="5">
    <source>
        <dbReference type="PROSITE" id="PS01124"/>
    </source>
</evidence>
<name>A0A1H4D620_9BACT</name>
<keyword evidence="3" id="KW-0804">Transcription</keyword>
<dbReference type="PROSITE" id="PS00041">
    <property type="entry name" value="HTH_ARAC_FAMILY_1"/>
    <property type="match status" value="1"/>
</dbReference>
<evidence type="ECO:0000313" key="6">
    <source>
        <dbReference type="EMBL" id="SEA68091.1"/>
    </source>
</evidence>
<dbReference type="Gene3D" id="1.10.10.60">
    <property type="entry name" value="Homeodomain-like"/>
    <property type="match status" value="2"/>
</dbReference>
<evidence type="ECO:0000256" key="3">
    <source>
        <dbReference type="ARBA" id="ARBA00023163"/>
    </source>
</evidence>
<dbReference type="PANTHER" id="PTHR43280">
    <property type="entry name" value="ARAC-FAMILY TRANSCRIPTIONAL REGULATOR"/>
    <property type="match status" value="1"/>
</dbReference>
<dbReference type="SUPFAM" id="SSF46689">
    <property type="entry name" value="Homeodomain-like"/>
    <property type="match status" value="1"/>
</dbReference>
<feature type="transmembrane region" description="Helical" evidence="4">
    <location>
        <begin position="6"/>
        <end position="26"/>
    </location>
</feature>
<dbReference type="OrthoDB" id="9779074at2"/>
<dbReference type="AlphaFoldDB" id="A0A1H4D620"/>
<proteinExistence type="predicted"/>
<evidence type="ECO:0000313" key="7">
    <source>
        <dbReference type="Proteomes" id="UP000199656"/>
    </source>
</evidence>
<gene>
    <name evidence="6" type="ORF">SAMN05660909_02986</name>
</gene>
<reference evidence="7" key="1">
    <citation type="submission" date="2016-10" db="EMBL/GenBank/DDBJ databases">
        <authorList>
            <person name="Varghese N."/>
            <person name="Submissions S."/>
        </authorList>
    </citation>
    <scope>NUCLEOTIDE SEQUENCE [LARGE SCALE GENOMIC DNA]</scope>
    <source>
        <strain evidence="7">DSM 23920</strain>
    </source>
</reference>
<feature type="domain" description="HTH araC/xylS-type" evidence="5">
    <location>
        <begin position="292"/>
        <end position="396"/>
    </location>
</feature>
<keyword evidence="7" id="KW-1185">Reference proteome</keyword>
<dbReference type="PROSITE" id="PS01124">
    <property type="entry name" value="HTH_ARAC_FAMILY_2"/>
    <property type="match status" value="1"/>
</dbReference>
<sequence>MYPIALFQYFVVAGLVNTGFFTLMLISRKRNTAPVVILITLMLLLSFQALLNAFDTRSFFLAFPHLSRISWLLPTVFGPLIYLLTYYLTTGKKQLQRRDVIHFIPFFVYLLLLLPWYLQAAADKRRLLDDFEAASTNDFGWMNQFSIAWILLYLILALVQLQRYRKTLQSVHAAFNVFQLQWLRRFIYIFLLILVVSGLAFYGRKFGLPLLSHLYHYNYALVVLALYWVAGKCITQPQLFEHCQPVAEPPACEAPVKTLVFGSAGYDDTQGSAARKYAKSGLDDAATDQLTERLLQYMDNEKPYLDRALTISSLAAALGVSRHHLSQVINARLALSFFDFINSYRIRAVQSQMLAPGARSLSLLGIAYECGFNSKATFNTSFKKFTGMTPSAYLKTQLQQG</sequence>
<protein>
    <submittedName>
        <fullName evidence="6">AraC-type DNA-binding protein</fullName>
    </submittedName>
</protein>
<feature type="transmembrane region" description="Helical" evidence="4">
    <location>
        <begin position="100"/>
        <end position="119"/>
    </location>
</feature>
<keyword evidence="2 6" id="KW-0238">DNA-binding</keyword>
<dbReference type="GO" id="GO:0003700">
    <property type="term" value="F:DNA-binding transcription factor activity"/>
    <property type="evidence" value="ECO:0007669"/>
    <property type="project" value="InterPro"/>
</dbReference>
<feature type="transmembrane region" description="Helical" evidence="4">
    <location>
        <begin position="33"/>
        <end position="51"/>
    </location>
</feature>
<keyword evidence="4" id="KW-1133">Transmembrane helix</keyword>
<dbReference type="PANTHER" id="PTHR43280:SF29">
    <property type="entry name" value="ARAC-FAMILY TRANSCRIPTIONAL REGULATOR"/>
    <property type="match status" value="1"/>
</dbReference>
<dbReference type="EMBL" id="FNRL01000012">
    <property type="protein sequence ID" value="SEA68091.1"/>
    <property type="molecule type" value="Genomic_DNA"/>
</dbReference>
<feature type="transmembrane region" description="Helical" evidence="4">
    <location>
        <begin position="71"/>
        <end position="88"/>
    </location>
</feature>
<keyword evidence="1" id="KW-0805">Transcription regulation</keyword>